<reference evidence="1 2" key="1">
    <citation type="submission" date="2018-08" db="EMBL/GenBank/DDBJ databases">
        <title>Genomic Encyclopedia of Archaeal and Bacterial Type Strains, Phase II (KMG-II): from individual species to whole genera.</title>
        <authorList>
            <person name="Goeker M."/>
        </authorList>
    </citation>
    <scope>NUCLEOTIDE SEQUENCE [LARGE SCALE GENOMIC DNA]</scope>
    <source>
        <strain evidence="1 2">DSM 17905</strain>
    </source>
</reference>
<evidence type="ECO:0000313" key="1">
    <source>
        <dbReference type="EMBL" id="REF28410.1"/>
    </source>
</evidence>
<name>A0A3D9UKH6_9GAMM</name>
<proteinExistence type="predicted"/>
<evidence type="ECO:0008006" key="3">
    <source>
        <dbReference type="Google" id="ProtNLM"/>
    </source>
</evidence>
<dbReference type="Gene3D" id="3.30.530.20">
    <property type="match status" value="1"/>
</dbReference>
<gene>
    <name evidence="1" type="ORF">BDD26_3310</name>
</gene>
<protein>
    <recommendedName>
        <fullName evidence="3">Polyketide cyclase/dehydrase/lipid transport protein</fullName>
    </recommendedName>
</protein>
<dbReference type="RefSeq" id="WP_115827120.1">
    <property type="nucleotide sequence ID" value="NZ_QTUB01000001.1"/>
</dbReference>
<comment type="caution">
    <text evidence="1">The sequence shown here is derived from an EMBL/GenBank/DDBJ whole genome shotgun (WGS) entry which is preliminary data.</text>
</comment>
<dbReference type="EMBL" id="QTUB01000001">
    <property type="protein sequence ID" value="REF28410.1"/>
    <property type="molecule type" value="Genomic_DNA"/>
</dbReference>
<dbReference type="InterPro" id="IPR023393">
    <property type="entry name" value="START-like_dom_sf"/>
</dbReference>
<accession>A0A3D9UKH6</accession>
<sequence length="141" mass="16355">MLTLAFSTSVNADPSHIWSHYVDFNLRRKWEIDLASFQFEGEIKTGQYGRMVLNGMPEIRFYLLRVEINKEFTDQVSLPNIGTLTFCHQIIIDENKIARRINVTVSFEPDVNTPVIQSQDLFKQVTHDLVETILRLKAVVE</sequence>
<keyword evidence="2" id="KW-1185">Reference proteome</keyword>
<evidence type="ECO:0000313" key="2">
    <source>
        <dbReference type="Proteomes" id="UP000256294"/>
    </source>
</evidence>
<dbReference type="AlphaFoldDB" id="A0A3D9UKH6"/>
<organism evidence="1 2">
    <name type="scientific">Xenorhabdus cabanillasii</name>
    <dbReference type="NCBI Taxonomy" id="351673"/>
    <lineage>
        <taxon>Bacteria</taxon>
        <taxon>Pseudomonadati</taxon>
        <taxon>Pseudomonadota</taxon>
        <taxon>Gammaproteobacteria</taxon>
        <taxon>Enterobacterales</taxon>
        <taxon>Morganellaceae</taxon>
        <taxon>Xenorhabdus</taxon>
    </lineage>
</organism>
<dbReference type="SUPFAM" id="SSF55961">
    <property type="entry name" value="Bet v1-like"/>
    <property type="match status" value="1"/>
</dbReference>
<dbReference type="Proteomes" id="UP000256294">
    <property type="component" value="Unassembled WGS sequence"/>
</dbReference>